<dbReference type="Proteomes" id="UP001228581">
    <property type="component" value="Unassembled WGS sequence"/>
</dbReference>
<accession>A0ABT7CUE6</accession>
<evidence type="ECO:0000313" key="3">
    <source>
        <dbReference type="Proteomes" id="UP001228581"/>
    </source>
</evidence>
<dbReference type="InterPro" id="IPR014907">
    <property type="entry name" value="BT4734-like_N"/>
</dbReference>
<feature type="domain" description="BT4734-like N-terminal" evidence="1">
    <location>
        <begin position="130"/>
        <end position="239"/>
    </location>
</feature>
<dbReference type="EMBL" id="JASJOT010000031">
    <property type="protein sequence ID" value="MDJ1497385.1"/>
    <property type="molecule type" value="Genomic_DNA"/>
</dbReference>
<dbReference type="Pfam" id="PF08800">
    <property type="entry name" value="BT4734-like_N"/>
    <property type="match status" value="1"/>
</dbReference>
<name>A0ABT7CUE6_9BACT</name>
<protein>
    <submittedName>
        <fullName evidence="2">BT4734/BF3469 family protein</fullName>
    </submittedName>
</protein>
<evidence type="ECO:0000313" key="2">
    <source>
        <dbReference type="EMBL" id="MDJ1497385.1"/>
    </source>
</evidence>
<organism evidence="2 3">
    <name type="scientific">Xanthocytophaga flava</name>
    <dbReference type="NCBI Taxonomy" id="3048013"/>
    <lineage>
        <taxon>Bacteria</taxon>
        <taxon>Pseudomonadati</taxon>
        <taxon>Bacteroidota</taxon>
        <taxon>Cytophagia</taxon>
        <taxon>Cytophagales</taxon>
        <taxon>Rhodocytophagaceae</taxon>
        <taxon>Xanthocytophaga</taxon>
    </lineage>
</organism>
<comment type="caution">
    <text evidence="2">The sequence shown here is derived from an EMBL/GenBank/DDBJ whole genome shotgun (WGS) entry which is preliminary data.</text>
</comment>
<proteinExistence type="predicted"/>
<reference evidence="2 3" key="1">
    <citation type="submission" date="2023-05" db="EMBL/GenBank/DDBJ databases">
        <authorList>
            <person name="Zhang X."/>
        </authorList>
    </citation>
    <scope>NUCLEOTIDE SEQUENCE [LARGE SCALE GENOMIC DNA]</scope>
    <source>
        <strain evidence="2 3">DM2B3-1</strain>
    </source>
</reference>
<sequence length="251" mass="28263">MIVTPQVGVITNLNGGKHLVGDNTNDGKIRKGRLINPIVRVRKLGAHMGAPLQFRNATNIRCGHTQTKNLFSNLLFSYILMSTISFFSPVDALTCNSYPLDLYLTHIQEGLWRGIIEQYRQERTSQLRLSLSVVTLSGSFAIRNQELSLIRHSGFIGIDVDGFRDLQRGKQILAQDKYTYAVFENYSGKGLTVVVRILANEHTQAYQALSVYYEAVYGIVTDPSDQQVTKLRYVTYDPGLTGNYKAEVFYV</sequence>
<dbReference type="RefSeq" id="WP_314002932.1">
    <property type="nucleotide sequence ID" value="NZ_JASJOR010000009.1"/>
</dbReference>
<gene>
    <name evidence="2" type="ORF">QNI19_30885</name>
</gene>
<evidence type="ECO:0000259" key="1">
    <source>
        <dbReference type="Pfam" id="PF08800"/>
    </source>
</evidence>
<keyword evidence="3" id="KW-1185">Reference proteome</keyword>